<dbReference type="InterPro" id="IPR000408">
    <property type="entry name" value="Reg_chr_condens"/>
</dbReference>
<dbReference type="STRING" id="81824.A9VE13"/>
<gene>
    <name evidence="5" type="ORF">MONBRDRAFT_13013</name>
</gene>
<dbReference type="SUPFAM" id="SSF50985">
    <property type="entry name" value="RCC1/BLIP-II"/>
    <property type="match status" value="1"/>
</dbReference>
<evidence type="ECO:0000313" key="5">
    <source>
        <dbReference type="EMBL" id="EDQ84243.1"/>
    </source>
</evidence>
<evidence type="ECO:0000256" key="2">
    <source>
        <dbReference type="PROSITE-ProRule" id="PRU00235"/>
    </source>
</evidence>
<dbReference type="PRINTS" id="PR00633">
    <property type="entry name" value="RCCNDNSATION"/>
</dbReference>
<proteinExistence type="predicted"/>
<keyword evidence="6" id="KW-1185">Reference proteome</keyword>
<dbReference type="Gene3D" id="2.130.10.30">
    <property type="entry name" value="Regulator of chromosome condensation 1/beta-lactamase-inhibitor protein II"/>
    <property type="match status" value="2"/>
</dbReference>
<feature type="region of interest" description="Disordered" evidence="3">
    <location>
        <begin position="478"/>
        <end position="524"/>
    </location>
</feature>
<dbReference type="PANTHER" id="PTHR22870:SF155">
    <property type="entry name" value="E3 UBIQUITIN-PROTEIN LIGASE HERC1-RELATED"/>
    <property type="match status" value="1"/>
</dbReference>
<dbReference type="KEGG" id="mbr:MONBRDRAFT_13013"/>
<dbReference type="InterPro" id="IPR051210">
    <property type="entry name" value="Ub_ligase/GEF_domain"/>
</dbReference>
<evidence type="ECO:0000256" key="3">
    <source>
        <dbReference type="SAM" id="MobiDB-lite"/>
    </source>
</evidence>
<dbReference type="InterPro" id="IPR058923">
    <property type="entry name" value="RCC1-like_dom"/>
</dbReference>
<name>A9VE13_MONBE</name>
<dbReference type="Pfam" id="PF25390">
    <property type="entry name" value="WD40_RLD"/>
    <property type="match status" value="1"/>
</dbReference>
<feature type="domain" description="RCC1-like" evidence="4">
    <location>
        <begin position="71"/>
        <end position="356"/>
    </location>
</feature>
<evidence type="ECO:0000256" key="1">
    <source>
        <dbReference type="ARBA" id="ARBA00022737"/>
    </source>
</evidence>
<dbReference type="InterPro" id="IPR009091">
    <property type="entry name" value="RCC1/BLIP-II"/>
</dbReference>
<dbReference type="PROSITE" id="PS00626">
    <property type="entry name" value="RCC1_2"/>
    <property type="match status" value="3"/>
</dbReference>
<dbReference type="EMBL" id="CH991593">
    <property type="protein sequence ID" value="EDQ84243.1"/>
    <property type="molecule type" value="Genomic_DNA"/>
</dbReference>
<protein>
    <recommendedName>
        <fullName evidence="4">RCC1-like domain-containing protein</fullName>
    </recommendedName>
</protein>
<accession>A9VE13</accession>
<dbReference type="GeneID" id="5896218"/>
<dbReference type="AlphaFoldDB" id="A9VE13"/>
<dbReference type="PANTHER" id="PTHR22870">
    <property type="entry name" value="REGULATOR OF CHROMOSOME CONDENSATION"/>
    <property type="match status" value="1"/>
</dbReference>
<dbReference type="Proteomes" id="UP000001357">
    <property type="component" value="Unassembled WGS sequence"/>
</dbReference>
<evidence type="ECO:0000259" key="4">
    <source>
        <dbReference type="Pfam" id="PF25390"/>
    </source>
</evidence>
<feature type="repeat" description="RCC1" evidence="2">
    <location>
        <begin position="88"/>
        <end position="142"/>
    </location>
</feature>
<feature type="repeat" description="RCC1" evidence="2">
    <location>
        <begin position="245"/>
        <end position="303"/>
    </location>
</feature>
<keyword evidence="1" id="KW-0677">Repeat</keyword>
<feature type="region of interest" description="Disordered" evidence="3">
    <location>
        <begin position="358"/>
        <end position="455"/>
    </location>
</feature>
<dbReference type="PROSITE" id="PS50012">
    <property type="entry name" value="RCC1_3"/>
    <property type="match status" value="4"/>
</dbReference>
<sequence>MAAAPPPLAAGLVSTSATQQVIVQCGRSLVSADAGPTDKTKHESADSLDRIESEQAPHWALFRWQLGLFRSPITQVACGEGHALFLTEVVWSCGNNEEFQLGRIAQAIDAQRLLPVDLPSKLKGTIVDLAAGAEHSAFVTASGQLITWGGNDYGQLGRGTKCKPVPAIVKGKQVFTRVAAGNYHSAALTDVGTLYTWGEAEAGKLGQNTDDDVATPKPAVLPNTWSRGLAVACTANSTTVLDDAGRLWSCGDNSEGQAGHPRQQAQVSQLTEMEILPTKGIATPTVFTHVACGESHVVALTNEGHAWTCGSSRYGMLGHRKLLDDVFALRRLSPLQEASLSARLIAAGSSTTLIIVDAPLPTPPPRKPVLTEKPVQSSINVPPTAVASQGVAPAPRSPRKWTDGSSDEEDPPSGDESKTLAPGTIVGGVPQSQVQPRAQRRRRPPSTTDASAPPRQIAVVGAATGPAPTVAAALQPVADAPPADSTDADESLAPISPRGSGRLSTARQNRRQARLAHGSALPPIRGAPAGVGVAWADPHPGLTPSETPVLPVGSDRCVLRSVPALSREMGWWACWYTPHTGVVQT</sequence>
<feature type="repeat" description="RCC1" evidence="2">
    <location>
        <begin position="143"/>
        <end position="191"/>
    </location>
</feature>
<feature type="repeat" description="RCC1" evidence="2">
    <location>
        <begin position="192"/>
        <end position="244"/>
    </location>
</feature>
<dbReference type="InParanoid" id="A9VE13"/>
<evidence type="ECO:0000313" key="6">
    <source>
        <dbReference type="Proteomes" id="UP000001357"/>
    </source>
</evidence>
<reference evidence="5 6" key="1">
    <citation type="journal article" date="2008" name="Nature">
        <title>The genome of the choanoflagellate Monosiga brevicollis and the origin of metazoans.</title>
        <authorList>
            <consortium name="JGI Sequencing"/>
            <person name="King N."/>
            <person name="Westbrook M.J."/>
            <person name="Young S.L."/>
            <person name="Kuo A."/>
            <person name="Abedin M."/>
            <person name="Chapman J."/>
            <person name="Fairclough S."/>
            <person name="Hellsten U."/>
            <person name="Isogai Y."/>
            <person name="Letunic I."/>
            <person name="Marr M."/>
            <person name="Pincus D."/>
            <person name="Putnam N."/>
            <person name="Rokas A."/>
            <person name="Wright K.J."/>
            <person name="Zuzow R."/>
            <person name="Dirks W."/>
            <person name="Good M."/>
            <person name="Goodstein D."/>
            <person name="Lemons D."/>
            <person name="Li W."/>
            <person name="Lyons J.B."/>
            <person name="Morris A."/>
            <person name="Nichols S."/>
            <person name="Richter D.J."/>
            <person name="Salamov A."/>
            <person name="Bork P."/>
            <person name="Lim W.A."/>
            <person name="Manning G."/>
            <person name="Miller W.T."/>
            <person name="McGinnis W."/>
            <person name="Shapiro H."/>
            <person name="Tjian R."/>
            <person name="Grigoriev I.V."/>
            <person name="Rokhsar D."/>
        </authorList>
    </citation>
    <scope>NUCLEOTIDE SEQUENCE [LARGE SCALE GENOMIC DNA]</scope>
    <source>
        <strain evidence="6">MX1 / ATCC 50154</strain>
    </source>
</reference>
<dbReference type="eggNOG" id="KOG0941">
    <property type="taxonomic scope" value="Eukaryota"/>
</dbReference>
<dbReference type="RefSeq" id="XP_001750967.1">
    <property type="nucleotide sequence ID" value="XM_001750915.1"/>
</dbReference>
<organism evidence="5 6">
    <name type="scientific">Monosiga brevicollis</name>
    <name type="common">Choanoflagellate</name>
    <dbReference type="NCBI Taxonomy" id="81824"/>
    <lineage>
        <taxon>Eukaryota</taxon>
        <taxon>Choanoflagellata</taxon>
        <taxon>Craspedida</taxon>
        <taxon>Salpingoecidae</taxon>
        <taxon>Monosiga</taxon>
    </lineage>
</organism>